<dbReference type="AlphaFoldDB" id="A0A6H5GDN0"/>
<proteinExistence type="predicted"/>
<feature type="region of interest" description="Disordered" evidence="1">
    <location>
        <begin position="39"/>
        <end position="116"/>
    </location>
</feature>
<gene>
    <name evidence="2" type="ORF">NTEN_LOCUS6749</name>
</gene>
<name>A0A6H5GDN0_9HEMI</name>
<feature type="compositionally biased region" description="Polar residues" evidence="1">
    <location>
        <begin position="103"/>
        <end position="116"/>
    </location>
</feature>
<evidence type="ECO:0000256" key="1">
    <source>
        <dbReference type="SAM" id="MobiDB-lite"/>
    </source>
</evidence>
<evidence type="ECO:0000313" key="2">
    <source>
        <dbReference type="EMBL" id="CAB0000962.1"/>
    </source>
</evidence>
<sequence>MQRASRIYHKSGTVRRKISSFPNKGLNAWAAKTESIGNLENQQSAETRHSNHLERTSPLRFSEENSEKPKLRGLSISSRCCLGSRASPRTMSHKGKYSELGHTATSGQETNRGLLD</sequence>
<dbReference type="EMBL" id="CADCXU010010222">
    <property type="protein sequence ID" value="CAB0000962.1"/>
    <property type="molecule type" value="Genomic_DNA"/>
</dbReference>
<feature type="compositionally biased region" description="Basic and acidic residues" evidence="1">
    <location>
        <begin position="46"/>
        <end position="70"/>
    </location>
</feature>
<protein>
    <submittedName>
        <fullName evidence="2">Uncharacterized protein</fullName>
    </submittedName>
</protein>
<accession>A0A6H5GDN0</accession>
<organism evidence="2 3">
    <name type="scientific">Nesidiocoris tenuis</name>
    <dbReference type="NCBI Taxonomy" id="355587"/>
    <lineage>
        <taxon>Eukaryota</taxon>
        <taxon>Metazoa</taxon>
        <taxon>Ecdysozoa</taxon>
        <taxon>Arthropoda</taxon>
        <taxon>Hexapoda</taxon>
        <taxon>Insecta</taxon>
        <taxon>Pterygota</taxon>
        <taxon>Neoptera</taxon>
        <taxon>Paraneoptera</taxon>
        <taxon>Hemiptera</taxon>
        <taxon>Heteroptera</taxon>
        <taxon>Panheteroptera</taxon>
        <taxon>Cimicomorpha</taxon>
        <taxon>Miridae</taxon>
        <taxon>Dicyphina</taxon>
        <taxon>Nesidiocoris</taxon>
    </lineage>
</organism>
<evidence type="ECO:0000313" key="3">
    <source>
        <dbReference type="Proteomes" id="UP000479000"/>
    </source>
</evidence>
<keyword evidence="3" id="KW-1185">Reference proteome</keyword>
<reference evidence="2 3" key="1">
    <citation type="submission" date="2020-02" db="EMBL/GenBank/DDBJ databases">
        <authorList>
            <person name="Ferguson B K."/>
        </authorList>
    </citation>
    <scope>NUCLEOTIDE SEQUENCE [LARGE SCALE GENOMIC DNA]</scope>
</reference>
<dbReference type="Proteomes" id="UP000479000">
    <property type="component" value="Unassembled WGS sequence"/>
</dbReference>